<name>A0ABS0JXV3_9ACTN</name>
<evidence type="ECO:0000259" key="5">
    <source>
        <dbReference type="PROSITE" id="PS50949"/>
    </source>
</evidence>
<dbReference type="InterPro" id="IPR000524">
    <property type="entry name" value="Tscrpt_reg_HTH_GntR"/>
</dbReference>
<dbReference type="Gene3D" id="1.10.10.10">
    <property type="entry name" value="Winged helix-like DNA-binding domain superfamily/Winged helix DNA-binding domain"/>
    <property type="match status" value="1"/>
</dbReference>
<feature type="domain" description="HTH tetR-type" evidence="6">
    <location>
        <begin position="96"/>
        <end position="156"/>
    </location>
</feature>
<comment type="caution">
    <text evidence="7">The sequence shown here is derived from an EMBL/GenBank/DDBJ whole genome shotgun (WGS) entry which is preliminary data.</text>
</comment>
<evidence type="ECO:0000313" key="8">
    <source>
        <dbReference type="Proteomes" id="UP000631791"/>
    </source>
</evidence>
<dbReference type="SUPFAM" id="SSF46689">
    <property type="entry name" value="Homeodomain-like"/>
    <property type="match status" value="1"/>
</dbReference>
<dbReference type="Pfam" id="PF02909">
    <property type="entry name" value="TetR_C_1"/>
    <property type="match status" value="1"/>
</dbReference>
<evidence type="ECO:0000256" key="4">
    <source>
        <dbReference type="PROSITE-ProRule" id="PRU00335"/>
    </source>
</evidence>
<dbReference type="InterPro" id="IPR036271">
    <property type="entry name" value="Tet_transcr_reg_TetR-rel_C_sf"/>
</dbReference>
<keyword evidence="2 4" id="KW-0238">DNA-binding</keyword>
<dbReference type="InterPro" id="IPR036388">
    <property type="entry name" value="WH-like_DNA-bd_sf"/>
</dbReference>
<dbReference type="InterPro" id="IPR050679">
    <property type="entry name" value="Bact_HTH_transcr_reg"/>
</dbReference>
<keyword evidence="8" id="KW-1185">Reference proteome</keyword>
<dbReference type="PROSITE" id="PS50977">
    <property type="entry name" value="HTH_TETR_2"/>
    <property type="match status" value="1"/>
</dbReference>
<evidence type="ECO:0000256" key="3">
    <source>
        <dbReference type="ARBA" id="ARBA00023163"/>
    </source>
</evidence>
<feature type="DNA-binding region" description="H-T-H motif" evidence="4">
    <location>
        <begin position="119"/>
        <end position="138"/>
    </location>
</feature>
<keyword evidence="1" id="KW-0805">Transcription regulation</keyword>
<dbReference type="EMBL" id="JADOTY010000001">
    <property type="protein sequence ID" value="MBG6101208.1"/>
    <property type="molecule type" value="Genomic_DNA"/>
</dbReference>
<organism evidence="7 8">
    <name type="scientific">Micromonospora vinacea</name>
    <dbReference type="NCBI Taxonomy" id="709878"/>
    <lineage>
        <taxon>Bacteria</taxon>
        <taxon>Bacillati</taxon>
        <taxon>Actinomycetota</taxon>
        <taxon>Actinomycetes</taxon>
        <taxon>Micromonosporales</taxon>
        <taxon>Micromonosporaceae</taxon>
        <taxon>Micromonospora</taxon>
    </lineage>
</organism>
<dbReference type="InterPro" id="IPR009057">
    <property type="entry name" value="Homeodomain-like_sf"/>
</dbReference>
<reference evidence="7 8" key="1">
    <citation type="submission" date="2020-11" db="EMBL/GenBank/DDBJ databases">
        <title>Sequencing the genomes of 1000 actinobacteria strains.</title>
        <authorList>
            <person name="Klenk H.-P."/>
        </authorList>
    </citation>
    <scope>NUCLEOTIDE SEQUENCE [LARGE SCALE GENOMIC DNA]</scope>
    <source>
        <strain evidence="7 8">DSM 101695</strain>
    </source>
</reference>
<protein>
    <submittedName>
        <fullName evidence="7">AcrR family transcriptional regulator</fullName>
    </submittedName>
</protein>
<dbReference type="Pfam" id="PF00440">
    <property type="entry name" value="TetR_N"/>
    <property type="match status" value="1"/>
</dbReference>
<dbReference type="PROSITE" id="PS50949">
    <property type="entry name" value="HTH_GNTR"/>
    <property type="match status" value="1"/>
</dbReference>
<dbReference type="SMART" id="SM00345">
    <property type="entry name" value="HTH_GNTR"/>
    <property type="match status" value="1"/>
</dbReference>
<evidence type="ECO:0000256" key="2">
    <source>
        <dbReference type="ARBA" id="ARBA00023125"/>
    </source>
</evidence>
<dbReference type="SUPFAM" id="SSF46785">
    <property type="entry name" value="Winged helix' DNA-binding domain"/>
    <property type="match status" value="1"/>
</dbReference>
<proteinExistence type="predicted"/>
<dbReference type="RefSeq" id="WP_196920190.1">
    <property type="nucleotide sequence ID" value="NZ_JADOTY010000001.1"/>
</dbReference>
<dbReference type="Proteomes" id="UP000631791">
    <property type="component" value="Unassembled WGS sequence"/>
</dbReference>
<dbReference type="InterPro" id="IPR001647">
    <property type="entry name" value="HTH_TetR"/>
</dbReference>
<dbReference type="PANTHER" id="PTHR44846">
    <property type="entry name" value="MANNOSYL-D-GLYCERATE TRANSPORT/METABOLISM SYSTEM REPRESSOR MNGR-RELATED"/>
    <property type="match status" value="1"/>
</dbReference>
<dbReference type="Pfam" id="PF00392">
    <property type="entry name" value="GntR"/>
    <property type="match status" value="1"/>
</dbReference>
<accession>A0ABS0JXV3</accession>
<keyword evidence="3" id="KW-0804">Transcription</keyword>
<dbReference type="Gene3D" id="1.10.357.10">
    <property type="entry name" value="Tetracycline Repressor, domain 2"/>
    <property type="match status" value="1"/>
</dbReference>
<sequence>MAEIGETTPPYLRIVGELRRRIMAGELGPGDRVPSTRQIVREWGVAMATASRALTALRQESLVRAVPGVGMVVTGAEPTTPGRGAASGGRRLPAQGLTRDQVVRTAMKIADAEGLPALSMRRIATELDVPTMSLYRQVRGKEQLLVLMADAAFAAHRLPRTFPPGWRAQLELLSRLQWSIYRRHPWLAQVISLTRPLMAPHAVAHTECALRALARHGLDQHTQLHLVAALANHVRGTAINLEQGAEAEQDTGLTDDEWMEAQADVFGGLLAAGEFPHLARLSRTAIDLNVESLFEFGLQRLLDGVAALLERVTTRTG</sequence>
<dbReference type="Gene3D" id="1.10.10.60">
    <property type="entry name" value="Homeodomain-like"/>
    <property type="match status" value="1"/>
</dbReference>
<evidence type="ECO:0000259" key="6">
    <source>
        <dbReference type="PROSITE" id="PS50977"/>
    </source>
</evidence>
<feature type="domain" description="HTH gntR-type" evidence="5">
    <location>
        <begin position="8"/>
        <end position="76"/>
    </location>
</feature>
<dbReference type="PANTHER" id="PTHR44846:SF17">
    <property type="entry name" value="GNTR-FAMILY TRANSCRIPTIONAL REGULATOR"/>
    <property type="match status" value="1"/>
</dbReference>
<evidence type="ECO:0000313" key="7">
    <source>
        <dbReference type="EMBL" id="MBG6101208.1"/>
    </source>
</evidence>
<dbReference type="InterPro" id="IPR036390">
    <property type="entry name" value="WH_DNA-bd_sf"/>
</dbReference>
<dbReference type="SUPFAM" id="SSF48498">
    <property type="entry name" value="Tetracyclin repressor-like, C-terminal domain"/>
    <property type="match status" value="1"/>
</dbReference>
<gene>
    <name evidence="7" type="ORF">IW249_001622</name>
</gene>
<dbReference type="InterPro" id="IPR004111">
    <property type="entry name" value="Repressor_TetR_C"/>
</dbReference>
<evidence type="ECO:0000256" key="1">
    <source>
        <dbReference type="ARBA" id="ARBA00023015"/>
    </source>
</evidence>
<dbReference type="CDD" id="cd07377">
    <property type="entry name" value="WHTH_GntR"/>
    <property type="match status" value="1"/>
</dbReference>